<dbReference type="EMBL" id="PNBA02000015">
    <property type="protein sequence ID" value="KAG6399516.1"/>
    <property type="molecule type" value="Genomic_DNA"/>
</dbReference>
<sequence length="141" mass="15401">MNTIQIPQILDSETLLEYISKLIAQYKEQHTTAAGQEPTAGRESAPPATERRQAAAAAAARREPAVAYAGKELTTAVTRHQPPSYAEVVSNSGTGEPAISPEGKKRQPNRATEGDRERERESWLLQPQPSPCRASAGRRRQ</sequence>
<name>A0A8X8WRF1_SALSN</name>
<feature type="compositionally biased region" description="Basic and acidic residues" evidence="1">
    <location>
        <begin position="112"/>
        <end position="122"/>
    </location>
</feature>
<keyword evidence="3" id="KW-1185">Reference proteome</keyword>
<dbReference type="Proteomes" id="UP000298416">
    <property type="component" value="Unassembled WGS sequence"/>
</dbReference>
<evidence type="ECO:0000313" key="3">
    <source>
        <dbReference type="Proteomes" id="UP000298416"/>
    </source>
</evidence>
<comment type="caution">
    <text evidence="2">The sequence shown here is derived from an EMBL/GenBank/DDBJ whole genome shotgun (WGS) entry which is preliminary data.</text>
</comment>
<feature type="compositionally biased region" description="Low complexity" evidence="1">
    <location>
        <begin position="54"/>
        <end position="69"/>
    </location>
</feature>
<proteinExistence type="predicted"/>
<organism evidence="2">
    <name type="scientific">Salvia splendens</name>
    <name type="common">Scarlet sage</name>
    <dbReference type="NCBI Taxonomy" id="180675"/>
    <lineage>
        <taxon>Eukaryota</taxon>
        <taxon>Viridiplantae</taxon>
        <taxon>Streptophyta</taxon>
        <taxon>Embryophyta</taxon>
        <taxon>Tracheophyta</taxon>
        <taxon>Spermatophyta</taxon>
        <taxon>Magnoliopsida</taxon>
        <taxon>eudicotyledons</taxon>
        <taxon>Gunneridae</taxon>
        <taxon>Pentapetalae</taxon>
        <taxon>asterids</taxon>
        <taxon>lamiids</taxon>
        <taxon>Lamiales</taxon>
        <taxon>Lamiaceae</taxon>
        <taxon>Nepetoideae</taxon>
        <taxon>Mentheae</taxon>
        <taxon>Salviinae</taxon>
        <taxon>Salvia</taxon>
        <taxon>Salvia subgen. Calosphace</taxon>
        <taxon>core Calosphace</taxon>
    </lineage>
</organism>
<evidence type="ECO:0000313" key="2">
    <source>
        <dbReference type="EMBL" id="KAG6399516.1"/>
    </source>
</evidence>
<evidence type="ECO:0000256" key="1">
    <source>
        <dbReference type="SAM" id="MobiDB-lite"/>
    </source>
</evidence>
<gene>
    <name evidence="2" type="ORF">SASPL_140997</name>
</gene>
<dbReference type="AlphaFoldDB" id="A0A8X8WRF1"/>
<reference evidence="2" key="2">
    <citation type="submission" date="2020-08" db="EMBL/GenBank/DDBJ databases">
        <title>Plant Genome Project.</title>
        <authorList>
            <person name="Zhang R.-G."/>
        </authorList>
    </citation>
    <scope>NUCLEOTIDE SEQUENCE</scope>
    <source>
        <strain evidence="2">Huo1</strain>
        <tissue evidence="2">Leaf</tissue>
    </source>
</reference>
<accession>A0A8X8WRF1</accession>
<feature type="region of interest" description="Disordered" evidence="1">
    <location>
        <begin position="29"/>
        <end position="141"/>
    </location>
</feature>
<reference evidence="2" key="1">
    <citation type="submission" date="2018-01" db="EMBL/GenBank/DDBJ databases">
        <authorList>
            <person name="Mao J.F."/>
        </authorList>
    </citation>
    <scope>NUCLEOTIDE SEQUENCE</scope>
    <source>
        <strain evidence="2">Huo1</strain>
        <tissue evidence="2">Leaf</tissue>
    </source>
</reference>
<protein>
    <submittedName>
        <fullName evidence="2">Uncharacterized protein</fullName>
    </submittedName>
</protein>